<dbReference type="Gene3D" id="1.10.3210.10">
    <property type="entry name" value="Hypothetical protein af1432"/>
    <property type="match status" value="1"/>
</dbReference>
<protein>
    <submittedName>
        <fullName evidence="3">EAL domain-containing protein</fullName>
    </submittedName>
</protein>
<dbReference type="PANTHER" id="PTHR33525">
    <property type="match status" value="1"/>
</dbReference>
<feature type="domain" description="HDOD" evidence="2">
    <location>
        <begin position="209"/>
        <end position="395"/>
    </location>
</feature>
<sequence length="410" mass="45395">MSKATKPTTSANSLLLASQPIFDIHDDIYGVELLYRSDSGLGALDVGDEVATAEVVYHLNTAIMQRVSFSKVPTFINVSAALLLSPHFLPVSPDQVVIELVERVTPDQALIDAVRRLHAQGYRFALDDFNFTPEWTPLLALSSYLKVDISSLEASQVAQHKQRLSHLDLTWIAERVETREERDTYRQMGFDLFQGYYYARPVPVYGKKLPAATLYATQLLQALCQHEPSIDAVIALIQADPELAIKLTRIANSAYFNQHAPISSLRDVVARIGFQQLSSWAALFGLLSNASSAHAELALTRAKGCELLAKQEGLNGHHAYFIGLLSSAELLLGIPGEEFLTSLGLDSSTMSATLRREGAYGEVLQRIEVTEKCFAMRQWLSGNEDPRLFDLYQQAHQDALELLTTLSTAQ</sequence>
<dbReference type="PROSITE" id="PS51833">
    <property type="entry name" value="HDOD"/>
    <property type="match status" value="1"/>
</dbReference>
<dbReference type="EMBL" id="JARWAM010000008">
    <property type="protein sequence ID" value="MDR5906183.1"/>
    <property type="molecule type" value="Genomic_DNA"/>
</dbReference>
<evidence type="ECO:0000259" key="2">
    <source>
        <dbReference type="PROSITE" id="PS51833"/>
    </source>
</evidence>
<dbReference type="PROSITE" id="PS50883">
    <property type="entry name" value="EAL"/>
    <property type="match status" value="1"/>
</dbReference>
<feature type="domain" description="EAL" evidence="1">
    <location>
        <begin position="1"/>
        <end position="215"/>
    </location>
</feature>
<keyword evidence="4" id="KW-1185">Reference proteome</keyword>
<dbReference type="SMART" id="SM00052">
    <property type="entry name" value="EAL"/>
    <property type="match status" value="1"/>
</dbReference>
<dbReference type="InterPro" id="IPR014408">
    <property type="entry name" value="dGMP_Pdiesterase_EAL/HD-GYP"/>
</dbReference>
<dbReference type="InterPro" id="IPR013976">
    <property type="entry name" value="HDOD"/>
</dbReference>
<gene>
    <name evidence="3" type="ORF">QC821_12945</name>
</gene>
<dbReference type="Gene3D" id="3.20.20.450">
    <property type="entry name" value="EAL domain"/>
    <property type="match status" value="1"/>
</dbReference>
<dbReference type="Proteomes" id="UP001251374">
    <property type="component" value="Unassembled WGS sequence"/>
</dbReference>
<dbReference type="RefSeq" id="WP_309722064.1">
    <property type="nucleotide sequence ID" value="NZ_JARWAM010000008.1"/>
</dbReference>
<dbReference type="PANTHER" id="PTHR33525:SF4">
    <property type="entry name" value="CYCLIC DI-GMP PHOSPHODIESTERASE CDGJ"/>
    <property type="match status" value="1"/>
</dbReference>
<evidence type="ECO:0000313" key="4">
    <source>
        <dbReference type="Proteomes" id="UP001251374"/>
    </source>
</evidence>
<evidence type="ECO:0000313" key="3">
    <source>
        <dbReference type="EMBL" id="MDR5906183.1"/>
    </source>
</evidence>
<evidence type="ECO:0000259" key="1">
    <source>
        <dbReference type="PROSITE" id="PS50883"/>
    </source>
</evidence>
<dbReference type="CDD" id="cd01948">
    <property type="entry name" value="EAL"/>
    <property type="match status" value="1"/>
</dbReference>
<comment type="caution">
    <text evidence="3">The sequence shown here is derived from an EMBL/GenBank/DDBJ whole genome shotgun (WGS) entry which is preliminary data.</text>
</comment>
<dbReference type="InterPro" id="IPR001633">
    <property type="entry name" value="EAL_dom"/>
</dbReference>
<dbReference type="Pfam" id="PF08668">
    <property type="entry name" value="HDOD"/>
    <property type="match status" value="1"/>
</dbReference>
<proteinExistence type="predicted"/>
<organism evidence="3 4">
    <name type="scientific">Franzmannia qiaohouensis</name>
    <dbReference type="NCBI Taxonomy" id="1329370"/>
    <lineage>
        <taxon>Bacteria</taxon>
        <taxon>Pseudomonadati</taxon>
        <taxon>Pseudomonadota</taxon>
        <taxon>Gammaproteobacteria</taxon>
        <taxon>Oceanospirillales</taxon>
        <taxon>Halomonadaceae</taxon>
        <taxon>Franzmannia</taxon>
    </lineage>
</organism>
<dbReference type="SUPFAM" id="SSF109604">
    <property type="entry name" value="HD-domain/PDEase-like"/>
    <property type="match status" value="1"/>
</dbReference>
<reference evidence="3 4" key="1">
    <citation type="submission" date="2023-04" db="EMBL/GenBank/DDBJ databases">
        <title>A long-awaited taxogenomic arrangement of the family Halomonadaceae.</title>
        <authorList>
            <person name="De La Haba R."/>
            <person name="Chuvochina M."/>
            <person name="Wittouck S."/>
            <person name="Arahal D.R."/>
            <person name="Sanchez-Porro C."/>
            <person name="Hugenholtz P."/>
            <person name="Ventosa A."/>
        </authorList>
    </citation>
    <scope>NUCLEOTIDE SEQUENCE [LARGE SCALE GENOMIC DNA]</scope>
    <source>
        <strain evidence="3 4">DSM 26770</strain>
    </source>
</reference>
<dbReference type="SUPFAM" id="SSF141868">
    <property type="entry name" value="EAL domain-like"/>
    <property type="match status" value="1"/>
</dbReference>
<name>A0ABU1HFF2_9GAMM</name>
<dbReference type="Pfam" id="PF00563">
    <property type="entry name" value="EAL"/>
    <property type="match status" value="1"/>
</dbReference>
<accession>A0ABU1HFF2</accession>
<dbReference type="PIRSF" id="PIRSF003180">
    <property type="entry name" value="DiGMPpdiest_YuxH"/>
    <property type="match status" value="1"/>
</dbReference>
<dbReference type="InterPro" id="IPR035919">
    <property type="entry name" value="EAL_sf"/>
</dbReference>
<dbReference type="InterPro" id="IPR052340">
    <property type="entry name" value="RNase_Y/CdgJ"/>
</dbReference>